<gene>
    <name evidence="2" type="ORF">SCWH03_41100</name>
</gene>
<dbReference type="EMBL" id="BLLG01000012">
    <property type="protein sequence ID" value="GFH37870.1"/>
    <property type="molecule type" value="Genomic_DNA"/>
</dbReference>
<proteinExistence type="predicted"/>
<evidence type="ECO:0000256" key="1">
    <source>
        <dbReference type="SAM" id="MobiDB-lite"/>
    </source>
</evidence>
<protein>
    <submittedName>
        <fullName evidence="2">Uncharacterized protein</fullName>
    </submittedName>
</protein>
<feature type="region of interest" description="Disordered" evidence="1">
    <location>
        <begin position="19"/>
        <end position="54"/>
    </location>
</feature>
<organism evidence="2 3">
    <name type="scientific">Streptomyces pacificus</name>
    <dbReference type="NCBI Taxonomy" id="2705029"/>
    <lineage>
        <taxon>Bacteria</taxon>
        <taxon>Bacillati</taxon>
        <taxon>Actinomycetota</taxon>
        <taxon>Actinomycetes</taxon>
        <taxon>Kitasatosporales</taxon>
        <taxon>Streptomycetaceae</taxon>
        <taxon>Streptomyces</taxon>
    </lineage>
</organism>
<dbReference type="AlphaFoldDB" id="A0A6A0AY50"/>
<accession>A0A6A0AY50</accession>
<reference evidence="2 3" key="1">
    <citation type="submission" date="2020-02" db="EMBL/GenBank/DDBJ databases">
        <title>Whole Genome Shotgun Sequence of Streptomyces sp. strain CWH03.</title>
        <authorList>
            <person name="Dohra H."/>
            <person name="Kodani S."/>
            <person name="Yamamura H."/>
        </authorList>
    </citation>
    <scope>NUCLEOTIDE SEQUENCE [LARGE SCALE GENOMIC DNA]</scope>
    <source>
        <strain evidence="2 3">CWH03</strain>
    </source>
</reference>
<name>A0A6A0AY50_9ACTN</name>
<evidence type="ECO:0000313" key="2">
    <source>
        <dbReference type="EMBL" id="GFH37870.1"/>
    </source>
</evidence>
<keyword evidence="3" id="KW-1185">Reference proteome</keyword>
<comment type="caution">
    <text evidence="2">The sequence shown here is derived from an EMBL/GenBank/DDBJ whole genome shotgun (WGS) entry which is preliminary data.</text>
</comment>
<dbReference type="Proteomes" id="UP000484988">
    <property type="component" value="Unassembled WGS sequence"/>
</dbReference>
<evidence type="ECO:0000313" key="3">
    <source>
        <dbReference type="Proteomes" id="UP000484988"/>
    </source>
</evidence>
<sequence length="69" mass="7253">MPAPPETWALALSIVPPRPDPCSRTAPAPHGPVPQAPTRFAPHGRLPRDRAPLSPGRVRLARVAVGPNG</sequence>